<protein>
    <submittedName>
        <fullName evidence="1">Uncharacterized protein</fullName>
    </submittedName>
</protein>
<evidence type="ECO:0000313" key="2">
    <source>
        <dbReference type="Proteomes" id="UP001499978"/>
    </source>
</evidence>
<gene>
    <name evidence="1" type="ORF">GCM10010201_08720</name>
</gene>
<dbReference type="Proteomes" id="UP001499978">
    <property type="component" value="Unassembled WGS sequence"/>
</dbReference>
<dbReference type="EMBL" id="BAAARY010000003">
    <property type="protein sequence ID" value="GAA2514772.1"/>
    <property type="molecule type" value="Genomic_DNA"/>
</dbReference>
<name>A0ABN3N5Z6_9ACTN</name>
<keyword evidence="2" id="KW-1185">Reference proteome</keyword>
<comment type="caution">
    <text evidence="1">The sequence shown here is derived from an EMBL/GenBank/DDBJ whole genome shotgun (WGS) entry which is preliminary data.</text>
</comment>
<organism evidence="1 2">
    <name type="scientific">Pilimelia columellifera subsp. columellifera</name>
    <dbReference type="NCBI Taxonomy" id="706583"/>
    <lineage>
        <taxon>Bacteria</taxon>
        <taxon>Bacillati</taxon>
        <taxon>Actinomycetota</taxon>
        <taxon>Actinomycetes</taxon>
        <taxon>Micromonosporales</taxon>
        <taxon>Micromonosporaceae</taxon>
        <taxon>Pilimelia</taxon>
    </lineage>
</organism>
<evidence type="ECO:0000313" key="1">
    <source>
        <dbReference type="EMBL" id="GAA2514772.1"/>
    </source>
</evidence>
<proteinExistence type="predicted"/>
<dbReference type="RefSeq" id="WP_344168613.1">
    <property type="nucleotide sequence ID" value="NZ_BAAARY010000003.1"/>
</dbReference>
<accession>A0ABN3N5Z6</accession>
<sequence length="102" mass="10966">MSGGELGLRRIRQAKVAAASALAALEIELERTRVGKGAVSTEQELALIYRHLRSMADCLDTGNLPDSGNRPRGIGRVVTDSWPIESTLGELLIAAEKAYFNA</sequence>
<reference evidence="1 2" key="1">
    <citation type="journal article" date="2019" name="Int. J. Syst. Evol. Microbiol.">
        <title>The Global Catalogue of Microorganisms (GCM) 10K type strain sequencing project: providing services to taxonomists for standard genome sequencing and annotation.</title>
        <authorList>
            <consortium name="The Broad Institute Genomics Platform"/>
            <consortium name="The Broad Institute Genome Sequencing Center for Infectious Disease"/>
            <person name="Wu L."/>
            <person name="Ma J."/>
        </authorList>
    </citation>
    <scope>NUCLEOTIDE SEQUENCE [LARGE SCALE GENOMIC DNA]</scope>
    <source>
        <strain evidence="1 2">JCM 3367</strain>
    </source>
</reference>